<proteinExistence type="predicted"/>
<dbReference type="RefSeq" id="WP_185115852.1">
    <property type="nucleotide sequence ID" value="NZ_FTOJ01000002.1"/>
</dbReference>
<dbReference type="Proteomes" id="UP000186246">
    <property type="component" value="Unassembled WGS sequence"/>
</dbReference>
<gene>
    <name evidence="1" type="ORF">SAMN05421796_10229</name>
</gene>
<sequence length="52" mass="5982">MCNVEKGGTMMMKPLLFHASNRSANGKKRRVIPIEFSNQELPEELQCSERMN</sequence>
<dbReference type="EMBL" id="FTOJ01000002">
    <property type="protein sequence ID" value="SIS68849.1"/>
    <property type="molecule type" value="Genomic_DNA"/>
</dbReference>
<dbReference type="STRING" id="551459.SAMN05421796_10229"/>
<evidence type="ECO:0008006" key="3">
    <source>
        <dbReference type="Google" id="ProtNLM"/>
    </source>
</evidence>
<reference evidence="2" key="1">
    <citation type="submission" date="2017-01" db="EMBL/GenBank/DDBJ databases">
        <authorList>
            <person name="Varghese N."/>
            <person name="Submissions S."/>
        </authorList>
    </citation>
    <scope>NUCLEOTIDE SEQUENCE [LARGE SCALE GENOMIC DNA]</scope>
    <source>
        <strain evidence="2">DSM 21068</strain>
    </source>
</reference>
<dbReference type="AlphaFoldDB" id="A0A1N7L4S4"/>
<organism evidence="1 2">
    <name type="scientific">Chryseobacterium piscicola</name>
    <dbReference type="NCBI Taxonomy" id="551459"/>
    <lineage>
        <taxon>Bacteria</taxon>
        <taxon>Pseudomonadati</taxon>
        <taxon>Bacteroidota</taxon>
        <taxon>Flavobacteriia</taxon>
        <taxon>Flavobacteriales</taxon>
        <taxon>Weeksellaceae</taxon>
        <taxon>Chryseobacterium group</taxon>
        <taxon>Chryseobacterium</taxon>
    </lineage>
</organism>
<evidence type="ECO:0000313" key="2">
    <source>
        <dbReference type="Proteomes" id="UP000186246"/>
    </source>
</evidence>
<accession>A0A1N7L4S4</accession>
<evidence type="ECO:0000313" key="1">
    <source>
        <dbReference type="EMBL" id="SIS68849.1"/>
    </source>
</evidence>
<name>A0A1N7L4S4_9FLAO</name>
<protein>
    <recommendedName>
        <fullName evidence="3">Phytanoyl-CoA dioxygenase</fullName>
    </recommendedName>
</protein>